<sequence>MSNESDARRKHLYYGARHTCLEMLHDRHYFIPPEILQETEDQFDFNGGLTTIVGITDPNHLPVVTLLGDLDKDEILSQTNCQKEADLKELHDTHWIIIADSTKLGKLESDFIGHPWVEIFDVRHMFINPTKHALQPKWRLMEEAEIIEMLKRYEANTSQTTRTLLGSVCIDDPVNRYYGGRPQTKTYHGDIYEITRSGINIFYRKVVAKRMNLKTERKK</sequence>
<protein>
    <recommendedName>
        <fullName evidence="2">RNA polymerase subunit H/Rpb5 C-terminal domain-containing protein</fullName>
    </recommendedName>
</protein>
<dbReference type="PIRSF" id="PIRSF000747">
    <property type="entry name" value="RPB5"/>
    <property type="match status" value="1"/>
</dbReference>
<feature type="domain" description="RNA polymerase subunit H/Rpb5 C-terminal" evidence="2">
    <location>
        <begin position="127"/>
        <end position="198"/>
    </location>
</feature>
<reference evidence="3" key="1">
    <citation type="journal article" date="2020" name="Nature">
        <title>Giant virus diversity and host interactions through global metagenomics.</title>
        <authorList>
            <person name="Schulz F."/>
            <person name="Roux S."/>
            <person name="Paez-Espino D."/>
            <person name="Jungbluth S."/>
            <person name="Walsh D.A."/>
            <person name="Denef V.J."/>
            <person name="McMahon K.D."/>
            <person name="Konstantinidis K.T."/>
            <person name="Eloe-Fadrosh E.A."/>
            <person name="Kyrpides N.C."/>
            <person name="Woyke T."/>
        </authorList>
    </citation>
    <scope>NUCLEOTIDE SEQUENCE</scope>
    <source>
        <strain evidence="3">GVMAG-M-3300014204-73</strain>
    </source>
</reference>
<proteinExistence type="predicted"/>
<dbReference type="EMBL" id="MN739178">
    <property type="protein sequence ID" value="QHS92332.1"/>
    <property type="molecule type" value="Genomic_DNA"/>
</dbReference>
<dbReference type="PANTHER" id="PTHR10535">
    <property type="entry name" value="DNA-DIRECTED RNA POLYMERASES I, II, AND III SUBUNIT RPABC1"/>
    <property type="match status" value="1"/>
</dbReference>
<dbReference type="GO" id="GO:0003899">
    <property type="term" value="F:DNA-directed RNA polymerase activity"/>
    <property type="evidence" value="ECO:0007669"/>
    <property type="project" value="InterPro"/>
</dbReference>
<dbReference type="InterPro" id="IPR035913">
    <property type="entry name" value="RPB5-like_sf"/>
</dbReference>
<dbReference type="GO" id="GO:0006362">
    <property type="term" value="P:transcription elongation by RNA polymerase I"/>
    <property type="evidence" value="ECO:0007669"/>
    <property type="project" value="TreeGrafter"/>
</dbReference>
<accession>A0A6C0BJY8</accession>
<dbReference type="InterPro" id="IPR014381">
    <property type="entry name" value="Arch_Rpo5/euc_Rpb5"/>
</dbReference>
<evidence type="ECO:0000313" key="3">
    <source>
        <dbReference type="EMBL" id="QHS92332.1"/>
    </source>
</evidence>
<dbReference type="GO" id="GO:0006366">
    <property type="term" value="P:transcription by RNA polymerase II"/>
    <property type="evidence" value="ECO:0007669"/>
    <property type="project" value="TreeGrafter"/>
</dbReference>
<dbReference type="SUPFAM" id="SSF55287">
    <property type="entry name" value="RPB5-like RNA polymerase subunit"/>
    <property type="match status" value="1"/>
</dbReference>
<keyword evidence="1" id="KW-0804">Transcription</keyword>
<dbReference type="AlphaFoldDB" id="A0A6C0BJY8"/>
<dbReference type="SUPFAM" id="SSF53036">
    <property type="entry name" value="Eukaryotic RPB5 N-terminal domain"/>
    <property type="match status" value="1"/>
</dbReference>
<dbReference type="GO" id="GO:0042797">
    <property type="term" value="P:tRNA transcription by RNA polymerase III"/>
    <property type="evidence" value="ECO:0007669"/>
    <property type="project" value="TreeGrafter"/>
</dbReference>
<dbReference type="GO" id="GO:0003677">
    <property type="term" value="F:DNA binding"/>
    <property type="evidence" value="ECO:0007669"/>
    <property type="project" value="InterPro"/>
</dbReference>
<dbReference type="InterPro" id="IPR036710">
    <property type="entry name" value="RNA_pol_Rpb5_N_sf"/>
</dbReference>
<organism evidence="3">
    <name type="scientific">viral metagenome</name>
    <dbReference type="NCBI Taxonomy" id="1070528"/>
    <lineage>
        <taxon>unclassified sequences</taxon>
        <taxon>metagenomes</taxon>
        <taxon>organismal metagenomes</taxon>
    </lineage>
</organism>
<dbReference type="GO" id="GO:0005665">
    <property type="term" value="C:RNA polymerase II, core complex"/>
    <property type="evidence" value="ECO:0007669"/>
    <property type="project" value="TreeGrafter"/>
</dbReference>
<evidence type="ECO:0000259" key="2">
    <source>
        <dbReference type="Pfam" id="PF01191"/>
    </source>
</evidence>
<dbReference type="InterPro" id="IPR000783">
    <property type="entry name" value="RNA_pol_subH/Rpb5_C"/>
</dbReference>
<dbReference type="GO" id="GO:0005666">
    <property type="term" value="C:RNA polymerase III complex"/>
    <property type="evidence" value="ECO:0007669"/>
    <property type="project" value="TreeGrafter"/>
</dbReference>
<dbReference type="Gene3D" id="3.40.1340.10">
    <property type="entry name" value="RNA polymerase, Rpb5, N-terminal domain"/>
    <property type="match status" value="1"/>
</dbReference>
<dbReference type="Pfam" id="PF01191">
    <property type="entry name" value="RNA_pol_Rpb5_C"/>
    <property type="match status" value="1"/>
</dbReference>
<dbReference type="PANTHER" id="PTHR10535:SF0">
    <property type="entry name" value="DNA-DIRECTED RNA POLYMERASES I, II, AND III SUBUNIT RPABC1"/>
    <property type="match status" value="1"/>
</dbReference>
<dbReference type="GO" id="GO:0005736">
    <property type="term" value="C:RNA polymerase I complex"/>
    <property type="evidence" value="ECO:0007669"/>
    <property type="project" value="TreeGrafter"/>
</dbReference>
<name>A0A6C0BJY8_9ZZZZ</name>
<dbReference type="Gene3D" id="3.90.940.20">
    <property type="entry name" value="RPB5-like RNA polymerase subunit"/>
    <property type="match status" value="1"/>
</dbReference>
<evidence type="ECO:0000256" key="1">
    <source>
        <dbReference type="ARBA" id="ARBA00023163"/>
    </source>
</evidence>